<proteinExistence type="predicted"/>
<organism evidence="3 4">
    <name type="scientific">Saccoglossus kowalevskii</name>
    <name type="common">Acorn worm</name>
    <dbReference type="NCBI Taxonomy" id="10224"/>
    <lineage>
        <taxon>Eukaryota</taxon>
        <taxon>Metazoa</taxon>
        <taxon>Hemichordata</taxon>
        <taxon>Enteropneusta</taxon>
        <taxon>Harrimaniidae</taxon>
        <taxon>Saccoglossus</taxon>
    </lineage>
</organism>
<keyword evidence="1" id="KW-0472">Membrane</keyword>
<dbReference type="InterPro" id="IPR001173">
    <property type="entry name" value="Glyco_trans_2-like"/>
</dbReference>
<keyword evidence="1" id="KW-1133">Transmembrane helix</keyword>
<keyword evidence="3" id="KW-1185">Reference proteome</keyword>
<dbReference type="SUPFAM" id="SSF53448">
    <property type="entry name" value="Nucleotide-diphospho-sugar transferases"/>
    <property type="match status" value="1"/>
</dbReference>
<dbReference type="Pfam" id="PF00535">
    <property type="entry name" value="Glycos_transf_2"/>
    <property type="match status" value="1"/>
</dbReference>
<dbReference type="RefSeq" id="XP_006812183.1">
    <property type="nucleotide sequence ID" value="XM_006812120.1"/>
</dbReference>
<name>A0ABM0LWP2_SACKO</name>
<sequence length="570" mass="64958">MRISQAFSGIICFALGAAMSTLILLNVSRDMCTLQPRSEYDIRRVDDIAAIRGFPPSSFDLTIDDIAVNEAVDDIDDVFPENNEPIDSELGIANETAALMNNNEDNITASVIQRWNERQNVGASDTESKLRNKLRLDDKICECHRILKHPLDDDIDERRQQEALLWLQEERENREPLAICKSLSPLSYIGSGIEVEPLQAVRLAGMSLDPTVTQLLHQYGTDIFSVRLKTVNNVAVLFISRTTKIDRLLTRFGGVDVTGNGTTELTISSVNLKKINTLLHQVIYKSTFYDISIRDTVLVTFMEFTIEVHVHVKRQTMPDLYDLGPSPSISDKVTVITKTFERYDAVNRLVKSIKTFYPRLPIIVADDSEFPQRIVGRNVKQTLMPFAEGFFAGRGVALSQVATKYFLWVDDDFVFTEKTKLEIMLEKLEDPISRIDIVGGMVRGRAYNKCYTFKYGGQSGDCLRTFYGSYRPHDRYPQCDVADVVIDFFMGKTSRVRNVGFDPEYRRIGHSEFFIDGLGKLRVISCKDVDVDHVQVRNPKYSKYRMRTIDTTDAKRHTNHLFFNNNLKCT</sequence>
<feature type="domain" description="Glycosyltransferase 2-like" evidence="2">
    <location>
        <begin position="334"/>
        <end position="433"/>
    </location>
</feature>
<accession>A0ABM0LWP2</accession>
<evidence type="ECO:0000256" key="1">
    <source>
        <dbReference type="SAM" id="Phobius"/>
    </source>
</evidence>
<dbReference type="Proteomes" id="UP000694865">
    <property type="component" value="Unplaced"/>
</dbReference>
<evidence type="ECO:0000313" key="4">
    <source>
        <dbReference type="RefSeq" id="XP_006812183.1"/>
    </source>
</evidence>
<dbReference type="Gene3D" id="3.90.550.10">
    <property type="entry name" value="Spore Coat Polysaccharide Biosynthesis Protein SpsA, Chain A"/>
    <property type="match status" value="1"/>
</dbReference>
<evidence type="ECO:0000259" key="2">
    <source>
        <dbReference type="Pfam" id="PF00535"/>
    </source>
</evidence>
<dbReference type="InterPro" id="IPR029044">
    <property type="entry name" value="Nucleotide-diphossugar_trans"/>
</dbReference>
<dbReference type="GeneID" id="100369117"/>
<keyword evidence="1" id="KW-0812">Transmembrane</keyword>
<dbReference type="PANTHER" id="PTHR15046">
    <property type="entry name" value="GLYCO_TRANS_2-LIKE DOMAIN-CONTAINING PROTEIN"/>
    <property type="match status" value="1"/>
</dbReference>
<protein>
    <submittedName>
        <fullName evidence="4">Beta-1,4 N-acetylgalactosaminyltransferase 1-like</fullName>
    </submittedName>
</protein>
<evidence type="ECO:0000313" key="3">
    <source>
        <dbReference type="Proteomes" id="UP000694865"/>
    </source>
</evidence>
<dbReference type="PANTHER" id="PTHR15046:SF3">
    <property type="entry name" value="BETA-1,4 N-ACETYLGALACTOSAMINYLTRANSFERASE 2-LIKE"/>
    <property type="match status" value="1"/>
</dbReference>
<reference evidence="4" key="1">
    <citation type="submission" date="2025-08" db="UniProtKB">
        <authorList>
            <consortium name="RefSeq"/>
        </authorList>
    </citation>
    <scope>IDENTIFICATION</scope>
    <source>
        <tissue evidence="4">Testes</tissue>
    </source>
</reference>
<gene>
    <name evidence="4" type="primary">LOC100369117</name>
</gene>
<feature type="transmembrane region" description="Helical" evidence="1">
    <location>
        <begin position="6"/>
        <end position="27"/>
    </location>
</feature>